<sequence>MPQSFSPAELQPRGILLQASGLTPRPGSDSSPHPDRGTAEAPSSLAPIMRAKLCPLETLVAPPTPALTGAWRNYSPHDAAGDPKFTSSAWDACAVNKIAEAHLQALRQLIRDT</sequence>
<proteinExistence type="predicted"/>
<dbReference type="Proteomes" id="UP001159641">
    <property type="component" value="Unassembled WGS sequence"/>
</dbReference>
<keyword evidence="3" id="KW-1185">Reference proteome</keyword>
<gene>
    <name evidence="2" type="ORF">J1605_000804</name>
</gene>
<evidence type="ECO:0000256" key="1">
    <source>
        <dbReference type="SAM" id="MobiDB-lite"/>
    </source>
</evidence>
<evidence type="ECO:0000313" key="3">
    <source>
        <dbReference type="Proteomes" id="UP001159641"/>
    </source>
</evidence>
<feature type="region of interest" description="Disordered" evidence="1">
    <location>
        <begin position="1"/>
        <end position="44"/>
    </location>
</feature>
<accession>A0AB34GKE2</accession>
<protein>
    <submittedName>
        <fullName evidence="2">Uncharacterized protein</fullName>
    </submittedName>
</protein>
<organism evidence="2 3">
    <name type="scientific">Eschrichtius robustus</name>
    <name type="common">California gray whale</name>
    <name type="synonym">Eschrichtius gibbosus</name>
    <dbReference type="NCBI Taxonomy" id="9764"/>
    <lineage>
        <taxon>Eukaryota</taxon>
        <taxon>Metazoa</taxon>
        <taxon>Chordata</taxon>
        <taxon>Craniata</taxon>
        <taxon>Vertebrata</taxon>
        <taxon>Euteleostomi</taxon>
        <taxon>Mammalia</taxon>
        <taxon>Eutheria</taxon>
        <taxon>Laurasiatheria</taxon>
        <taxon>Artiodactyla</taxon>
        <taxon>Whippomorpha</taxon>
        <taxon>Cetacea</taxon>
        <taxon>Mysticeti</taxon>
        <taxon>Eschrichtiidae</taxon>
        <taxon>Eschrichtius</taxon>
    </lineage>
</organism>
<name>A0AB34GKE2_ESCRO</name>
<dbReference type="EMBL" id="JAIQCJ010002152">
    <property type="protein sequence ID" value="KAJ8780761.1"/>
    <property type="molecule type" value="Genomic_DNA"/>
</dbReference>
<comment type="caution">
    <text evidence="2">The sequence shown here is derived from an EMBL/GenBank/DDBJ whole genome shotgun (WGS) entry which is preliminary data.</text>
</comment>
<dbReference type="AlphaFoldDB" id="A0AB34GKE2"/>
<evidence type="ECO:0000313" key="2">
    <source>
        <dbReference type="EMBL" id="KAJ8780761.1"/>
    </source>
</evidence>
<reference evidence="2 3" key="1">
    <citation type="submission" date="2022-11" db="EMBL/GenBank/DDBJ databases">
        <title>Whole genome sequence of Eschrichtius robustus ER-17-0199.</title>
        <authorList>
            <person name="Bruniche-Olsen A."/>
            <person name="Black A.N."/>
            <person name="Fields C.J."/>
            <person name="Walden K."/>
            <person name="Dewoody J.A."/>
        </authorList>
    </citation>
    <scope>NUCLEOTIDE SEQUENCE [LARGE SCALE GENOMIC DNA]</scope>
    <source>
        <strain evidence="2">ER-17-0199</strain>
        <tissue evidence="2">Blubber</tissue>
    </source>
</reference>